<dbReference type="EMBL" id="JAXOVW010000082">
    <property type="protein sequence ID" value="MDZ5609755.1"/>
    <property type="molecule type" value="Genomic_DNA"/>
</dbReference>
<keyword evidence="2" id="KW-1185">Reference proteome</keyword>
<dbReference type="RefSeq" id="WP_374219149.1">
    <property type="nucleotide sequence ID" value="NZ_JAXOVW010000082.1"/>
</dbReference>
<comment type="caution">
    <text evidence="1">The sequence shown here is derived from an EMBL/GenBank/DDBJ whole genome shotgun (WGS) entry which is preliminary data.</text>
</comment>
<protein>
    <submittedName>
        <fullName evidence="1">Uncharacterized protein</fullName>
    </submittedName>
</protein>
<evidence type="ECO:0000313" key="2">
    <source>
        <dbReference type="Proteomes" id="UP001291930"/>
    </source>
</evidence>
<accession>A0ABU5K266</accession>
<proteinExistence type="predicted"/>
<evidence type="ECO:0000313" key="1">
    <source>
        <dbReference type="EMBL" id="MDZ5609755.1"/>
    </source>
</evidence>
<dbReference type="Proteomes" id="UP001291930">
    <property type="component" value="Unassembled WGS sequence"/>
</dbReference>
<gene>
    <name evidence="1" type="ORF">U2I54_22535</name>
</gene>
<organism evidence="1 2">
    <name type="scientific">Bacillus bingmayongensis</name>
    <dbReference type="NCBI Taxonomy" id="1150157"/>
    <lineage>
        <taxon>Bacteria</taxon>
        <taxon>Bacillati</taxon>
        <taxon>Bacillota</taxon>
        <taxon>Bacilli</taxon>
        <taxon>Bacillales</taxon>
        <taxon>Bacillaceae</taxon>
        <taxon>Bacillus</taxon>
    </lineage>
</organism>
<reference evidence="2" key="1">
    <citation type="submission" date="2023-11" db="EMBL/GenBank/DDBJ databases">
        <title>Genome Sequence of Bacillus pseudomycoides stain BUPM19.</title>
        <authorList>
            <person name="Farhat A."/>
        </authorList>
    </citation>
    <scope>NUCLEOTIDE SEQUENCE [LARGE SCALE GENOMIC DNA]</scope>
    <source>
        <strain evidence="2">BUPM19</strain>
    </source>
</reference>
<sequence length="96" mass="10586">MKMAFADFRKAFKKPESVTSITNEQMEVLMGGKEPEVKCYATTPIQANTGHTISRGLYVVPIKQDGTNGKPTVLIAQPTNESENGLRCPYSFPEYG</sequence>
<name>A0ABU5K266_9BACI</name>